<dbReference type="InterPro" id="IPR039425">
    <property type="entry name" value="RNA_pol_sigma-70-like"/>
</dbReference>
<evidence type="ECO:0000259" key="5">
    <source>
        <dbReference type="Pfam" id="PF04542"/>
    </source>
</evidence>
<protein>
    <submittedName>
        <fullName evidence="7">Sigma-70 family RNA polymerase sigma factor</fullName>
    </submittedName>
</protein>
<evidence type="ECO:0000313" key="8">
    <source>
        <dbReference type="Proteomes" id="UP000778797"/>
    </source>
</evidence>
<dbReference type="Gene3D" id="1.10.10.10">
    <property type="entry name" value="Winged helix-like DNA-binding domain superfamily/Winged helix DNA-binding domain"/>
    <property type="match status" value="1"/>
</dbReference>
<dbReference type="InterPro" id="IPR036388">
    <property type="entry name" value="WH-like_DNA-bd_sf"/>
</dbReference>
<evidence type="ECO:0000256" key="2">
    <source>
        <dbReference type="ARBA" id="ARBA00023015"/>
    </source>
</evidence>
<dbReference type="Gene3D" id="1.10.1740.10">
    <property type="match status" value="1"/>
</dbReference>
<organism evidence="7 8">
    <name type="scientific">Winogradskyella immobilis</name>
    <dbReference type="NCBI Taxonomy" id="2816852"/>
    <lineage>
        <taxon>Bacteria</taxon>
        <taxon>Pseudomonadati</taxon>
        <taxon>Bacteroidota</taxon>
        <taxon>Flavobacteriia</taxon>
        <taxon>Flavobacteriales</taxon>
        <taxon>Flavobacteriaceae</taxon>
        <taxon>Winogradskyella</taxon>
    </lineage>
</organism>
<evidence type="ECO:0000256" key="1">
    <source>
        <dbReference type="ARBA" id="ARBA00010641"/>
    </source>
</evidence>
<reference evidence="8" key="2">
    <citation type="submission" date="2023-07" db="EMBL/GenBank/DDBJ databases">
        <title>Genome of Winogradskyella sp. E313.</title>
        <authorList>
            <person name="Zhou Y."/>
        </authorList>
    </citation>
    <scope>NUCLEOTIDE SEQUENCE [LARGE SCALE GENOMIC DNA]</scope>
    <source>
        <strain evidence="8">E313</strain>
    </source>
</reference>
<evidence type="ECO:0000256" key="4">
    <source>
        <dbReference type="ARBA" id="ARBA00023163"/>
    </source>
</evidence>
<dbReference type="Proteomes" id="UP000778797">
    <property type="component" value="Unassembled WGS sequence"/>
</dbReference>
<sequence length="193" mass="22699">MTILNKVYINFCHISVTSVTKPLKRQNKYVQDLNFGHLLKANKETIYRICRIYAVSPIEPQDLFQEVTYQIWKSLKSFKGKSNINTWIYRIALNVCMSSKLKLEKKREKTVRFDAIQFKASNDSLNEEDEKYKFLKECITTLNESDTSIIVLYLEELSYKQIAEITGLTENHIAVKMKRIRKKLFDCINPKLS</sequence>
<keyword evidence="4" id="KW-0804">Transcription</keyword>
<dbReference type="NCBIfam" id="TIGR02937">
    <property type="entry name" value="sigma70-ECF"/>
    <property type="match status" value="1"/>
</dbReference>
<keyword evidence="2" id="KW-0805">Transcription regulation</keyword>
<dbReference type="SUPFAM" id="SSF88659">
    <property type="entry name" value="Sigma3 and sigma4 domains of RNA polymerase sigma factors"/>
    <property type="match status" value="1"/>
</dbReference>
<name>A0ABS8EP31_9FLAO</name>
<dbReference type="CDD" id="cd06171">
    <property type="entry name" value="Sigma70_r4"/>
    <property type="match status" value="1"/>
</dbReference>
<evidence type="ECO:0000313" key="7">
    <source>
        <dbReference type="EMBL" id="MCC1484062.1"/>
    </source>
</evidence>
<dbReference type="InterPro" id="IPR007627">
    <property type="entry name" value="RNA_pol_sigma70_r2"/>
</dbReference>
<feature type="domain" description="RNA polymerase sigma-70 region 2" evidence="5">
    <location>
        <begin position="39"/>
        <end position="99"/>
    </location>
</feature>
<dbReference type="InterPro" id="IPR014284">
    <property type="entry name" value="RNA_pol_sigma-70_dom"/>
</dbReference>
<dbReference type="PANTHER" id="PTHR43133:SF45">
    <property type="entry name" value="RNA POLYMERASE ECF-TYPE SIGMA FACTOR"/>
    <property type="match status" value="1"/>
</dbReference>
<evidence type="ECO:0000259" key="6">
    <source>
        <dbReference type="Pfam" id="PF08281"/>
    </source>
</evidence>
<keyword evidence="8" id="KW-1185">Reference proteome</keyword>
<dbReference type="Pfam" id="PF08281">
    <property type="entry name" value="Sigma70_r4_2"/>
    <property type="match status" value="1"/>
</dbReference>
<dbReference type="EMBL" id="JAFMPT010000005">
    <property type="protein sequence ID" value="MCC1484062.1"/>
    <property type="molecule type" value="Genomic_DNA"/>
</dbReference>
<keyword evidence="3" id="KW-0731">Sigma factor</keyword>
<dbReference type="SUPFAM" id="SSF88946">
    <property type="entry name" value="Sigma2 domain of RNA polymerase sigma factors"/>
    <property type="match status" value="1"/>
</dbReference>
<evidence type="ECO:0000256" key="3">
    <source>
        <dbReference type="ARBA" id="ARBA00023082"/>
    </source>
</evidence>
<dbReference type="PANTHER" id="PTHR43133">
    <property type="entry name" value="RNA POLYMERASE ECF-TYPE SIGMA FACTO"/>
    <property type="match status" value="1"/>
</dbReference>
<dbReference type="InterPro" id="IPR013324">
    <property type="entry name" value="RNA_pol_sigma_r3/r4-like"/>
</dbReference>
<gene>
    <name evidence="7" type="ORF">J1C55_05615</name>
</gene>
<dbReference type="Pfam" id="PF04542">
    <property type="entry name" value="Sigma70_r2"/>
    <property type="match status" value="1"/>
</dbReference>
<feature type="domain" description="RNA polymerase sigma factor 70 region 4 type 2" evidence="6">
    <location>
        <begin position="135"/>
        <end position="184"/>
    </location>
</feature>
<accession>A0ABS8EP31</accession>
<comment type="similarity">
    <text evidence="1">Belongs to the sigma-70 factor family. ECF subfamily.</text>
</comment>
<reference evidence="8" key="1">
    <citation type="submission" date="2021-03" db="EMBL/GenBank/DDBJ databases">
        <title>Genome of Cognatishimia sp. F0-27.</title>
        <authorList>
            <person name="Ping X."/>
        </authorList>
    </citation>
    <scope>NUCLEOTIDE SEQUENCE [LARGE SCALE GENOMIC DNA]</scope>
    <source>
        <strain evidence="8">E313</strain>
    </source>
</reference>
<comment type="caution">
    <text evidence="7">The sequence shown here is derived from an EMBL/GenBank/DDBJ whole genome shotgun (WGS) entry which is preliminary data.</text>
</comment>
<dbReference type="InterPro" id="IPR013325">
    <property type="entry name" value="RNA_pol_sigma_r2"/>
</dbReference>
<dbReference type="InterPro" id="IPR013249">
    <property type="entry name" value="RNA_pol_sigma70_r4_t2"/>
</dbReference>
<proteinExistence type="inferred from homology"/>